<evidence type="ECO:0000313" key="1">
    <source>
        <dbReference type="EMBL" id="KAH6881180.1"/>
    </source>
</evidence>
<reference evidence="1 2" key="1">
    <citation type="journal article" date="2021" name="Nat. Commun.">
        <title>Genetic determinants of endophytism in the Arabidopsis root mycobiome.</title>
        <authorList>
            <person name="Mesny F."/>
            <person name="Miyauchi S."/>
            <person name="Thiergart T."/>
            <person name="Pickel B."/>
            <person name="Atanasova L."/>
            <person name="Karlsson M."/>
            <person name="Huettel B."/>
            <person name="Barry K.W."/>
            <person name="Haridas S."/>
            <person name="Chen C."/>
            <person name="Bauer D."/>
            <person name="Andreopoulos W."/>
            <person name="Pangilinan J."/>
            <person name="LaButti K."/>
            <person name="Riley R."/>
            <person name="Lipzen A."/>
            <person name="Clum A."/>
            <person name="Drula E."/>
            <person name="Henrissat B."/>
            <person name="Kohler A."/>
            <person name="Grigoriev I.V."/>
            <person name="Martin F.M."/>
            <person name="Hacquard S."/>
        </authorList>
    </citation>
    <scope>NUCLEOTIDE SEQUENCE [LARGE SCALE GENOMIC DNA]</scope>
    <source>
        <strain evidence="1 2">MPI-CAGE-CH-0241</strain>
    </source>
</reference>
<evidence type="ECO:0000313" key="2">
    <source>
        <dbReference type="Proteomes" id="UP000777438"/>
    </source>
</evidence>
<keyword evidence="2" id="KW-1185">Reference proteome</keyword>
<protein>
    <submittedName>
        <fullName evidence="1">Uncharacterized protein</fullName>
    </submittedName>
</protein>
<proteinExistence type="predicted"/>
<comment type="caution">
    <text evidence="1">The sequence shown here is derived from an EMBL/GenBank/DDBJ whole genome shotgun (WGS) entry which is preliminary data.</text>
</comment>
<dbReference type="EMBL" id="JAGPYM010000024">
    <property type="protein sequence ID" value="KAH6881180.1"/>
    <property type="molecule type" value="Genomic_DNA"/>
</dbReference>
<dbReference type="AlphaFoldDB" id="A0A9P8VWV9"/>
<sequence length="238" mass="25371">MDLMCLTVAAFPKVNVIYSPASMPAHIIRFLDALSTRPSVCPNPSPGSAANQAIILLACRVNAPQPFRKTTRAVVLAKRRLSEGVSLRATRRWSAQVWTGGATPHQNAGVSPSRVQDGLAHRQMLCTGTGGSNSGPSQPSLPCIEVQKFTVADVYSALSPNQEDTGKVYLALLRSDEQILPSENDSCISYGKAHGGGFGLNANGRQRQASLKSSADYDGSCTKAICHKSEMVQPRSSM</sequence>
<organism evidence="1 2">
    <name type="scientific">Thelonectria olida</name>
    <dbReference type="NCBI Taxonomy" id="1576542"/>
    <lineage>
        <taxon>Eukaryota</taxon>
        <taxon>Fungi</taxon>
        <taxon>Dikarya</taxon>
        <taxon>Ascomycota</taxon>
        <taxon>Pezizomycotina</taxon>
        <taxon>Sordariomycetes</taxon>
        <taxon>Hypocreomycetidae</taxon>
        <taxon>Hypocreales</taxon>
        <taxon>Nectriaceae</taxon>
        <taxon>Thelonectria</taxon>
    </lineage>
</organism>
<accession>A0A9P8VWV9</accession>
<dbReference type="Proteomes" id="UP000777438">
    <property type="component" value="Unassembled WGS sequence"/>
</dbReference>
<name>A0A9P8VWV9_9HYPO</name>
<gene>
    <name evidence="1" type="ORF">B0T10DRAFT_463675</name>
</gene>